<sequence length="43" mass="4925">MADIIHLILRGRGLSHAEQIRSLFRHSLKNCASTRTLFMELST</sequence>
<evidence type="ECO:0000313" key="2">
    <source>
        <dbReference type="Proteomes" id="UP000663722"/>
    </source>
</evidence>
<keyword evidence="2" id="KW-1185">Reference proteome</keyword>
<protein>
    <submittedName>
        <fullName evidence="1">Uncharacterized protein</fullName>
    </submittedName>
</protein>
<dbReference type="EMBL" id="CP061800">
    <property type="protein sequence ID" value="QTA92582.1"/>
    <property type="molecule type" value="Genomic_DNA"/>
</dbReference>
<name>A0A975BW46_9BACT</name>
<dbReference type="KEGG" id="dmm:dnm_086670"/>
<dbReference type="AlphaFoldDB" id="A0A975BW46"/>
<reference evidence="1" key="1">
    <citation type="journal article" date="2021" name="Microb. Physiol.">
        <title>Proteogenomic Insights into the Physiology of Marine, Sulfate-Reducing, Filamentous Desulfonema limicola and Desulfonema magnum.</title>
        <authorList>
            <person name="Schnaars V."/>
            <person name="Wohlbrand L."/>
            <person name="Scheve S."/>
            <person name="Hinrichs C."/>
            <person name="Reinhardt R."/>
            <person name="Rabus R."/>
        </authorList>
    </citation>
    <scope>NUCLEOTIDE SEQUENCE</scope>
    <source>
        <strain evidence="1">4be13</strain>
    </source>
</reference>
<accession>A0A975BW46</accession>
<organism evidence="1 2">
    <name type="scientific">Desulfonema magnum</name>
    <dbReference type="NCBI Taxonomy" id="45655"/>
    <lineage>
        <taxon>Bacteria</taxon>
        <taxon>Pseudomonadati</taxon>
        <taxon>Thermodesulfobacteriota</taxon>
        <taxon>Desulfobacteria</taxon>
        <taxon>Desulfobacterales</taxon>
        <taxon>Desulfococcaceae</taxon>
        <taxon>Desulfonema</taxon>
    </lineage>
</organism>
<gene>
    <name evidence="1" type="ORF">dnm_086670</name>
</gene>
<proteinExistence type="predicted"/>
<evidence type="ECO:0000313" key="1">
    <source>
        <dbReference type="EMBL" id="QTA92582.1"/>
    </source>
</evidence>
<dbReference type="Proteomes" id="UP000663722">
    <property type="component" value="Chromosome"/>
</dbReference>